<evidence type="ECO:0000313" key="2">
    <source>
        <dbReference type="EMBL" id="RKF03389.1"/>
    </source>
</evidence>
<evidence type="ECO:0000313" key="3">
    <source>
        <dbReference type="Proteomes" id="UP000285780"/>
    </source>
</evidence>
<comment type="caution">
    <text evidence="2">The sequence shown here is derived from an EMBL/GenBank/DDBJ whole genome shotgun (WGS) entry which is preliminary data.</text>
</comment>
<gene>
    <name evidence="2" type="ORF">C8N26_1774</name>
</gene>
<keyword evidence="3" id="KW-1185">Reference proteome</keyword>
<sequence length="163" mass="18374">MQVHGVIHQFPKEIKHLIVVFVATLSIGYFGGLSFVNDTTNASSKGIQERYLGNEDDEEATKMMFKKSSGEIKTLVHNHILSLSVIFFLLAIILSTTSIGMKLKLFLMIEPFVSVVCTFGGIYVMWTGITWMKYVVMASGFLMTVVYTTSIIVILQQLYFKKK</sequence>
<organism evidence="2 3">
    <name type="scientific">Tenacibaculum lutimaris</name>
    <dbReference type="NCBI Taxonomy" id="285258"/>
    <lineage>
        <taxon>Bacteria</taxon>
        <taxon>Pseudomonadati</taxon>
        <taxon>Bacteroidota</taxon>
        <taxon>Flavobacteriia</taxon>
        <taxon>Flavobacteriales</taxon>
        <taxon>Flavobacteriaceae</taxon>
        <taxon>Tenacibaculum</taxon>
    </lineage>
</organism>
<dbReference type="Proteomes" id="UP000285780">
    <property type="component" value="Unassembled WGS sequence"/>
</dbReference>
<keyword evidence="1" id="KW-0812">Transmembrane</keyword>
<feature type="transmembrane region" description="Helical" evidence="1">
    <location>
        <begin position="75"/>
        <end position="93"/>
    </location>
</feature>
<proteinExistence type="predicted"/>
<dbReference type="AlphaFoldDB" id="A0A420DZX2"/>
<protein>
    <submittedName>
        <fullName evidence="2">Uncharacterized protein</fullName>
    </submittedName>
</protein>
<evidence type="ECO:0000256" key="1">
    <source>
        <dbReference type="SAM" id="Phobius"/>
    </source>
</evidence>
<dbReference type="RefSeq" id="WP_120186964.1">
    <property type="nucleotide sequence ID" value="NZ_RAQM01000009.1"/>
</dbReference>
<accession>A0A420DZX2</accession>
<keyword evidence="1" id="KW-1133">Transmembrane helix</keyword>
<dbReference type="EMBL" id="RAQM01000009">
    <property type="protein sequence ID" value="RKF03389.1"/>
    <property type="molecule type" value="Genomic_DNA"/>
</dbReference>
<feature type="transmembrane region" description="Helical" evidence="1">
    <location>
        <begin position="105"/>
        <end position="126"/>
    </location>
</feature>
<name>A0A420DZX2_9FLAO</name>
<feature type="transmembrane region" description="Helical" evidence="1">
    <location>
        <begin position="132"/>
        <end position="155"/>
    </location>
</feature>
<keyword evidence="1" id="KW-0472">Membrane</keyword>
<feature type="transmembrane region" description="Helical" evidence="1">
    <location>
        <begin position="17"/>
        <end position="36"/>
    </location>
</feature>
<reference evidence="2 3" key="1">
    <citation type="submission" date="2018-09" db="EMBL/GenBank/DDBJ databases">
        <title>Genomic Encyclopedia of Archaeal and Bacterial Type Strains, Phase II (KMG-II): from individual species to whole genera.</title>
        <authorList>
            <person name="Goeker M."/>
        </authorList>
    </citation>
    <scope>NUCLEOTIDE SEQUENCE [LARGE SCALE GENOMIC DNA]</scope>
    <source>
        <strain evidence="2 3">DSM 16505</strain>
    </source>
</reference>